<name>A0A5J4V9E1_9EUKA</name>
<dbReference type="Proteomes" id="UP000324800">
    <property type="component" value="Unassembled WGS sequence"/>
</dbReference>
<dbReference type="OrthoDB" id="1706657at2759"/>
<dbReference type="GO" id="GO:0006428">
    <property type="term" value="P:isoleucyl-tRNA aminoacylation"/>
    <property type="evidence" value="ECO:0007669"/>
    <property type="project" value="TreeGrafter"/>
</dbReference>
<dbReference type="GO" id="GO:0005524">
    <property type="term" value="F:ATP binding"/>
    <property type="evidence" value="ECO:0007669"/>
    <property type="project" value="UniProtKB-KW"/>
</dbReference>
<dbReference type="Gene3D" id="3.40.50.620">
    <property type="entry name" value="HUPs"/>
    <property type="match status" value="1"/>
</dbReference>
<dbReference type="PROSITE" id="PS00178">
    <property type="entry name" value="AA_TRNA_LIGASE_I"/>
    <property type="match status" value="1"/>
</dbReference>
<dbReference type="EMBL" id="SNRW01008692">
    <property type="protein sequence ID" value="KAA6379127.1"/>
    <property type="molecule type" value="Genomic_DNA"/>
</dbReference>
<keyword evidence="1 7" id="KW-0436">Ligase</keyword>
<sequence length="248" mass="28358">MPLLVKPSPPFTTELPHYGHLLAATIKDVVTRYWSKCETKFKMKKPTDAEGGVIIKEYNGKFRTVVMQYSQQSKEIVKRFGRWIDFDNNYKILNASFMESVCMYHTTLSNFEANQNYKNVPETAITVGFKLLDDYIRFQEQECIQCSEQSNSYNKRFRSCRETLRTSAQVLHVSQITNRHTVVNRDYVKRDSGTGNVHCAPFFGEDDYSACISGGVMTGKEGPIACPVDDNGCFARVNHTFIPTLLEK</sequence>
<dbReference type="Pfam" id="PF00133">
    <property type="entry name" value="tRNA-synt_1"/>
    <property type="match status" value="2"/>
</dbReference>
<evidence type="ECO:0000256" key="1">
    <source>
        <dbReference type="ARBA" id="ARBA00022598"/>
    </source>
</evidence>
<evidence type="ECO:0000259" key="6">
    <source>
        <dbReference type="Pfam" id="PF00133"/>
    </source>
</evidence>
<comment type="caution">
    <text evidence="7">The sequence shown here is derived from an EMBL/GenBank/DDBJ whole genome shotgun (WGS) entry which is preliminary data.</text>
</comment>
<evidence type="ECO:0000256" key="4">
    <source>
        <dbReference type="ARBA" id="ARBA00022917"/>
    </source>
</evidence>
<keyword evidence="5" id="KW-0030">Aminoacyl-tRNA synthetase</keyword>
<evidence type="ECO:0000256" key="3">
    <source>
        <dbReference type="ARBA" id="ARBA00022840"/>
    </source>
</evidence>
<dbReference type="InterPro" id="IPR001412">
    <property type="entry name" value="aa-tRNA-synth_I_CS"/>
</dbReference>
<keyword evidence="2" id="KW-0547">Nucleotide-binding</keyword>
<gene>
    <name evidence="7" type="ORF">EZS28_025345</name>
</gene>
<dbReference type="PANTHER" id="PTHR42780:SF1">
    <property type="entry name" value="ISOLEUCINE--TRNA LIGASE, CYTOPLASMIC"/>
    <property type="match status" value="1"/>
</dbReference>
<dbReference type="Gene3D" id="3.90.740.10">
    <property type="entry name" value="Valyl/Leucyl/Isoleucyl-tRNA synthetase, editing domain"/>
    <property type="match status" value="1"/>
</dbReference>
<dbReference type="SUPFAM" id="SSF50677">
    <property type="entry name" value="ValRS/IleRS/LeuRS editing domain"/>
    <property type="match status" value="1"/>
</dbReference>
<reference evidence="7 8" key="1">
    <citation type="submission" date="2019-03" db="EMBL/GenBank/DDBJ databases">
        <title>Single cell metagenomics reveals metabolic interactions within the superorganism composed of flagellate Streblomastix strix and complex community of Bacteroidetes bacteria on its surface.</title>
        <authorList>
            <person name="Treitli S.C."/>
            <person name="Kolisko M."/>
            <person name="Husnik F."/>
            <person name="Keeling P."/>
            <person name="Hampl V."/>
        </authorList>
    </citation>
    <scope>NUCLEOTIDE SEQUENCE [LARGE SCALE GENOMIC DNA]</scope>
    <source>
        <strain evidence="7">ST1C</strain>
    </source>
</reference>
<dbReference type="SUPFAM" id="SSF52374">
    <property type="entry name" value="Nucleotidylyl transferase"/>
    <property type="match status" value="1"/>
</dbReference>
<dbReference type="AlphaFoldDB" id="A0A5J4V9E1"/>
<evidence type="ECO:0000256" key="2">
    <source>
        <dbReference type="ARBA" id="ARBA00022741"/>
    </source>
</evidence>
<dbReference type="GO" id="GO:0004822">
    <property type="term" value="F:isoleucine-tRNA ligase activity"/>
    <property type="evidence" value="ECO:0007669"/>
    <property type="project" value="InterPro"/>
</dbReference>
<keyword evidence="4" id="KW-0648">Protein biosynthesis</keyword>
<feature type="domain" description="Aminoacyl-tRNA synthetase class Ia" evidence="6">
    <location>
        <begin position="53"/>
        <end position="106"/>
    </location>
</feature>
<dbReference type="InterPro" id="IPR002300">
    <property type="entry name" value="aa-tRNA-synth_Ia"/>
</dbReference>
<dbReference type="InterPro" id="IPR014729">
    <property type="entry name" value="Rossmann-like_a/b/a_fold"/>
</dbReference>
<dbReference type="GO" id="GO:0002161">
    <property type="term" value="F:aminoacyl-tRNA deacylase activity"/>
    <property type="evidence" value="ECO:0007669"/>
    <property type="project" value="InterPro"/>
</dbReference>
<organism evidence="7 8">
    <name type="scientific">Streblomastix strix</name>
    <dbReference type="NCBI Taxonomy" id="222440"/>
    <lineage>
        <taxon>Eukaryota</taxon>
        <taxon>Metamonada</taxon>
        <taxon>Preaxostyla</taxon>
        <taxon>Oxymonadida</taxon>
        <taxon>Streblomastigidae</taxon>
        <taxon>Streblomastix</taxon>
    </lineage>
</organism>
<accession>A0A5J4V9E1</accession>
<keyword evidence="3" id="KW-0067">ATP-binding</keyword>
<protein>
    <submittedName>
        <fullName evidence="7">Putative isoleucine-tRNA ligase</fullName>
    </submittedName>
</protein>
<proteinExistence type="predicted"/>
<evidence type="ECO:0000256" key="5">
    <source>
        <dbReference type="ARBA" id="ARBA00023146"/>
    </source>
</evidence>
<evidence type="ECO:0000313" key="7">
    <source>
        <dbReference type="EMBL" id="KAA6379127.1"/>
    </source>
</evidence>
<evidence type="ECO:0000313" key="8">
    <source>
        <dbReference type="Proteomes" id="UP000324800"/>
    </source>
</evidence>
<dbReference type="InterPro" id="IPR023586">
    <property type="entry name" value="Ile-tRNA-ligase_type2"/>
</dbReference>
<dbReference type="PANTHER" id="PTHR42780">
    <property type="entry name" value="SOLEUCYL-TRNA SYNTHETASE"/>
    <property type="match status" value="1"/>
</dbReference>
<feature type="domain" description="Aminoacyl-tRNA synthetase class Ia" evidence="6">
    <location>
        <begin position="7"/>
        <end position="38"/>
    </location>
</feature>
<dbReference type="InterPro" id="IPR009008">
    <property type="entry name" value="Val/Leu/Ile-tRNA-synth_edit"/>
</dbReference>